<dbReference type="PANTHER" id="PTHR38926:SF2">
    <property type="entry name" value="F-BOX_LRR-REPEAT PROTEIN 21-RELATED"/>
    <property type="match status" value="1"/>
</dbReference>
<dbReference type="SMART" id="SM00256">
    <property type="entry name" value="FBOX"/>
    <property type="match status" value="2"/>
</dbReference>
<dbReference type="CDD" id="cd22164">
    <property type="entry name" value="F-box_AtSKIP19-like"/>
    <property type="match status" value="2"/>
</dbReference>
<evidence type="ECO:0000313" key="2">
    <source>
        <dbReference type="EMBL" id="CAE6137857.1"/>
    </source>
</evidence>
<protein>
    <recommendedName>
        <fullName evidence="1">F-box domain-containing protein</fullName>
    </recommendedName>
</protein>
<dbReference type="Proteomes" id="UP000682877">
    <property type="component" value="Chromosome 6"/>
</dbReference>
<dbReference type="PROSITE" id="PS50181">
    <property type="entry name" value="FBOX"/>
    <property type="match status" value="2"/>
</dbReference>
<accession>A0A8S2AQB2</accession>
<dbReference type="InterPro" id="IPR036047">
    <property type="entry name" value="F-box-like_dom_sf"/>
</dbReference>
<feature type="domain" description="F-box" evidence="1">
    <location>
        <begin position="22"/>
        <end position="69"/>
    </location>
</feature>
<dbReference type="AlphaFoldDB" id="A0A8S2AQB2"/>
<dbReference type="Pfam" id="PF12937">
    <property type="entry name" value="F-box-like"/>
    <property type="match status" value="2"/>
</dbReference>
<evidence type="ECO:0000313" key="3">
    <source>
        <dbReference type="Proteomes" id="UP000682877"/>
    </source>
</evidence>
<name>A0A8S2AQB2_ARAAE</name>
<evidence type="ECO:0000259" key="1">
    <source>
        <dbReference type="PROSITE" id="PS50181"/>
    </source>
</evidence>
<feature type="domain" description="F-box" evidence="1">
    <location>
        <begin position="311"/>
        <end position="358"/>
    </location>
</feature>
<keyword evidence="3" id="KW-1185">Reference proteome</keyword>
<dbReference type="PANTHER" id="PTHR38926">
    <property type="entry name" value="F-BOX DOMAIN CONTAINING PROTEIN, EXPRESSED"/>
    <property type="match status" value="1"/>
</dbReference>
<proteinExistence type="predicted"/>
<dbReference type="EMBL" id="LR999456">
    <property type="protein sequence ID" value="CAE6137857.1"/>
    <property type="molecule type" value="Genomic_DNA"/>
</dbReference>
<gene>
    <name evidence="2" type="ORF">AARE701A_LOCUS16921</name>
</gene>
<dbReference type="Gene3D" id="3.80.10.10">
    <property type="entry name" value="Ribonuclease Inhibitor"/>
    <property type="match status" value="2"/>
</dbReference>
<organism evidence="2 3">
    <name type="scientific">Arabidopsis arenosa</name>
    <name type="common">Sand rock-cress</name>
    <name type="synonym">Cardaminopsis arenosa</name>
    <dbReference type="NCBI Taxonomy" id="38785"/>
    <lineage>
        <taxon>Eukaryota</taxon>
        <taxon>Viridiplantae</taxon>
        <taxon>Streptophyta</taxon>
        <taxon>Embryophyta</taxon>
        <taxon>Tracheophyta</taxon>
        <taxon>Spermatophyta</taxon>
        <taxon>Magnoliopsida</taxon>
        <taxon>eudicotyledons</taxon>
        <taxon>Gunneridae</taxon>
        <taxon>Pentapetalae</taxon>
        <taxon>rosids</taxon>
        <taxon>malvids</taxon>
        <taxon>Brassicales</taxon>
        <taxon>Brassicaceae</taxon>
        <taxon>Camelineae</taxon>
        <taxon>Arabidopsis</taxon>
    </lineage>
</organism>
<reference evidence="2" key="1">
    <citation type="submission" date="2021-01" db="EMBL/GenBank/DDBJ databases">
        <authorList>
            <person name="Bezrukov I."/>
        </authorList>
    </citation>
    <scope>NUCLEOTIDE SEQUENCE</scope>
</reference>
<dbReference type="InterPro" id="IPR001810">
    <property type="entry name" value="F-box_dom"/>
</dbReference>
<dbReference type="SUPFAM" id="SSF81383">
    <property type="entry name" value="F-box domain"/>
    <property type="match status" value="1"/>
</dbReference>
<sequence length="529" mass="60443">MTTSTTLQSLFMKEDEERRKEQRNWLDLPPELTTSILLRLSVTDILFNAQKVCRQWRRVCKDPSMWQKINLRDCLLYQFDFESMCRHIVDLSQGSLLEINIGHFLSDSLLSYIADRSSNLKSLGLSIYEPMTNEGVMKGIAKFPWLETLEVFHSSFKLDLKAIGHACPQLKTLKLNFSGCPGHEIYLISQLDLIPPPVECDDDALAIAESMPKLRHLQLIWNGLTNTGLNVILDGCPHLEDLDVRKCFNIKLVGNLEKRCLERIKELRRPGLLVDGLVKSTYELVHVSSFLYDAKKKMKTSSPSPMKYEEPRSWADLPSELTSLILIRLSVADILNNAQKVCRPWRRVCKEPSMWRKIDMRSLIRDRGMLEPLAIMCRHAVDRSQGGLVKIHLGNFVNDDLLDYIADRSRNLRSLGLGMCFPRVTRPRLVNAITKLPLLETLEVSHSCLNLSLEDIGHACPQLKTLKLNSSGGFWNSRNDDDYALEIAKSMPELRHLHLYANNLSYTRLNAILDGCPHLERLVTDVLQA</sequence>
<dbReference type="InterPro" id="IPR032675">
    <property type="entry name" value="LRR_dom_sf"/>
</dbReference>
<dbReference type="SUPFAM" id="SSF52047">
    <property type="entry name" value="RNI-like"/>
    <property type="match status" value="2"/>
</dbReference>